<name>A0ABX0J381_9BACL</name>
<accession>A0ABX0J381</accession>
<proteinExistence type="predicted"/>
<reference evidence="1" key="1">
    <citation type="submission" date="2020-03" db="EMBL/GenBank/DDBJ databases">
        <title>Draft sequencing of Paenibacilllus sp. S3N08.</title>
        <authorList>
            <person name="Kim D.-U."/>
        </authorList>
    </citation>
    <scope>NUCLEOTIDE SEQUENCE</scope>
    <source>
        <strain evidence="1">S3N08</strain>
    </source>
</reference>
<evidence type="ECO:0000313" key="1">
    <source>
        <dbReference type="EMBL" id="NHN29322.1"/>
    </source>
</evidence>
<dbReference type="PIRSF" id="PIRSF016498">
    <property type="entry name" value="UCP016498"/>
    <property type="match status" value="1"/>
</dbReference>
<dbReference type="Pfam" id="PF09969">
    <property type="entry name" value="DUF2203"/>
    <property type="match status" value="1"/>
</dbReference>
<keyword evidence="2" id="KW-1185">Reference proteome</keyword>
<sequence length="134" mass="15506">MKPFFTVNEANALIPSVKLDIEKLQGIKQKYRTKYDELQLLKAYFRKHQPPEGRDPFFTLECEMDFLQLEGNTLVKSFELKGVQLKDIDSGLVDFPAMLDGQHILLCWRQGEESITHYHGVDEGFSGRKKLAEE</sequence>
<protein>
    <submittedName>
        <fullName evidence="1">DUF2203 domain-containing protein</fullName>
    </submittedName>
</protein>
<comment type="caution">
    <text evidence="1">The sequence shown here is derived from an EMBL/GenBank/DDBJ whole genome shotgun (WGS) entry which is preliminary data.</text>
</comment>
<evidence type="ECO:0000313" key="2">
    <source>
        <dbReference type="Proteomes" id="UP001165962"/>
    </source>
</evidence>
<dbReference type="EMBL" id="JAAOIW010000002">
    <property type="protein sequence ID" value="NHN29322.1"/>
    <property type="molecule type" value="Genomic_DNA"/>
</dbReference>
<organism evidence="1 2">
    <name type="scientific">Paenibacillus agricola</name>
    <dbReference type="NCBI Taxonomy" id="2716264"/>
    <lineage>
        <taxon>Bacteria</taxon>
        <taxon>Bacillati</taxon>
        <taxon>Bacillota</taxon>
        <taxon>Bacilli</taxon>
        <taxon>Bacillales</taxon>
        <taxon>Paenibacillaceae</taxon>
        <taxon>Paenibacillus</taxon>
    </lineage>
</organism>
<dbReference type="InterPro" id="IPR018699">
    <property type="entry name" value="DUF2203"/>
</dbReference>
<gene>
    <name evidence="1" type="ORF">G9U52_05705</name>
</gene>
<dbReference type="RefSeq" id="WP_166147169.1">
    <property type="nucleotide sequence ID" value="NZ_JAAOIW010000002.1"/>
</dbReference>
<dbReference type="Proteomes" id="UP001165962">
    <property type="component" value="Unassembled WGS sequence"/>
</dbReference>